<protein>
    <recommendedName>
        <fullName evidence="3">Pentatricopeptide repeat-containing protein</fullName>
    </recommendedName>
</protein>
<organism evidence="1 2">
    <name type="scientific">Phaseolus coccineus</name>
    <name type="common">Scarlet runner bean</name>
    <name type="synonym">Phaseolus multiflorus</name>
    <dbReference type="NCBI Taxonomy" id="3886"/>
    <lineage>
        <taxon>Eukaryota</taxon>
        <taxon>Viridiplantae</taxon>
        <taxon>Streptophyta</taxon>
        <taxon>Embryophyta</taxon>
        <taxon>Tracheophyta</taxon>
        <taxon>Spermatophyta</taxon>
        <taxon>Magnoliopsida</taxon>
        <taxon>eudicotyledons</taxon>
        <taxon>Gunneridae</taxon>
        <taxon>Pentapetalae</taxon>
        <taxon>rosids</taxon>
        <taxon>fabids</taxon>
        <taxon>Fabales</taxon>
        <taxon>Fabaceae</taxon>
        <taxon>Papilionoideae</taxon>
        <taxon>50 kb inversion clade</taxon>
        <taxon>NPAAA clade</taxon>
        <taxon>indigoferoid/millettioid clade</taxon>
        <taxon>Phaseoleae</taxon>
        <taxon>Phaseolus</taxon>
    </lineage>
</organism>
<evidence type="ECO:0000313" key="2">
    <source>
        <dbReference type="Proteomes" id="UP001374584"/>
    </source>
</evidence>
<gene>
    <name evidence="1" type="ORF">VNO80_16209</name>
</gene>
<accession>A0AAN9R3P6</accession>
<dbReference type="Proteomes" id="UP001374584">
    <property type="component" value="Unassembled WGS sequence"/>
</dbReference>
<comment type="caution">
    <text evidence="1">The sequence shown here is derived from an EMBL/GenBank/DDBJ whole genome shotgun (WGS) entry which is preliminary data.</text>
</comment>
<sequence length="194" mass="21611">MLDFNLNAISSSDNNHTPPISVLKWKAEASVPPLSMLPTSSPTTLHARQRLLLRWRILRPHHPALFDDQFQCLAGMAGSLVEGGSARCHRGADDHFAEAAGEEEPPWTEVAKLAVSQRHFPSQNRKMDCGKQVYLGEGRTYNAKELCYELKTKCFVSGSKSYNSLMNSLALGGEIEEAVNLWKMTDKQRSLILV</sequence>
<proteinExistence type="predicted"/>
<reference evidence="1 2" key="1">
    <citation type="submission" date="2024-01" db="EMBL/GenBank/DDBJ databases">
        <title>The genomes of 5 underutilized Papilionoideae crops provide insights into root nodulation and disease resistanc.</title>
        <authorList>
            <person name="Jiang F."/>
        </authorList>
    </citation>
    <scope>NUCLEOTIDE SEQUENCE [LARGE SCALE GENOMIC DNA]</scope>
    <source>
        <strain evidence="1">JINMINGXINNONG_FW02</strain>
        <tissue evidence="1">Leaves</tissue>
    </source>
</reference>
<dbReference type="EMBL" id="JAYMYR010000006">
    <property type="protein sequence ID" value="KAK7356929.1"/>
    <property type="molecule type" value="Genomic_DNA"/>
</dbReference>
<dbReference type="AlphaFoldDB" id="A0AAN9R3P6"/>
<evidence type="ECO:0008006" key="3">
    <source>
        <dbReference type="Google" id="ProtNLM"/>
    </source>
</evidence>
<evidence type="ECO:0000313" key="1">
    <source>
        <dbReference type="EMBL" id="KAK7356929.1"/>
    </source>
</evidence>
<keyword evidence="2" id="KW-1185">Reference proteome</keyword>
<name>A0AAN9R3P6_PHACN</name>